<feature type="transmembrane region" description="Helical" evidence="1">
    <location>
        <begin position="47"/>
        <end position="68"/>
    </location>
</feature>
<keyword evidence="1" id="KW-1133">Transmembrane helix</keyword>
<evidence type="ECO:0000313" key="3">
    <source>
        <dbReference type="Proteomes" id="UP001596445"/>
    </source>
</evidence>
<keyword evidence="3" id="KW-1185">Reference proteome</keyword>
<protein>
    <submittedName>
        <fullName evidence="2">Uncharacterized protein</fullName>
    </submittedName>
</protein>
<comment type="caution">
    <text evidence="2">The sequence shown here is derived from an EMBL/GenBank/DDBJ whole genome shotgun (WGS) entry which is preliminary data.</text>
</comment>
<evidence type="ECO:0000256" key="1">
    <source>
        <dbReference type="SAM" id="Phobius"/>
    </source>
</evidence>
<keyword evidence="1" id="KW-0812">Transmembrane</keyword>
<evidence type="ECO:0000313" key="2">
    <source>
        <dbReference type="EMBL" id="MFC7058236.1"/>
    </source>
</evidence>
<reference evidence="2 3" key="1">
    <citation type="journal article" date="2019" name="Int. J. Syst. Evol. Microbiol.">
        <title>The Global Catalogue of Microorganisms (GCM) 10K type strain sequencing project: providing services to taxonomists for standard genome sequencing and annotation.</title>
        <authorList>
            <consortium name="The Broad Institute Genomics Platform"/>
            <consortium name="The Broad Institute Genome Sequencing Center for Infectious Disease"/>
            <person name="Wu L."/>
            <person name="Ma J."/>
        </authorList>
    </citation>
    <scope>NUCLEOTIDE SEQUENCE [LARGE SCALE GENOMIC DNA]</scope>
    <source>
        <strain evidence="2 3">JCM 30072</strain>
    </source>
</reference>
<dbReference type="AlphaFoldDB" id="A0ABD5VYJ1"/>
<gene>
    <name evidence="2" type="ORF">ACFQQG_08665</name>
</gene>
<accession>A0ABD5VYJ1</accession>
<keyword evidence="1" id="KW-0472">Membrane</keyword>
<proteinExistence type="predicted"/>
<dbReference type="GeneID" id="76630209"/>
<dbReference type="RefSeq" id="WP_267164041.1">
    <property type="nucleotide sequence ID" value="NZ_CP112972.1"/>
</dbReference>
<organism evidence="2 3">
    <name type="scientific">Halovenus salina</name>
    <dbReference type="NCBI Taxonomy" id="1510225"/>
    <lineage>
        <taxon>Archaea</taxon>
        <taxon>Methanobacteriati</taxon>
        <taxon>Methanobacteriota</taxon>
        <taxon>Stenosarchaea group</taxon>
        <taxon>Halobacteria</taxon>
        <taxon>Halobacteriales</taxon>
        <taxon>Haloarculaceae</taxon>
        <taxon>Halovenus</taxon>
    </lineage>
</organism>
<dbReference type="EMBL" id="JBHSZI010000001">
    <property type="protein sequence ID" value="MFC7058236.1"/>
    <property type="molecule type" value="Genomic_DNA"/>
</dbReference>
<sequence>MNERDGFDIVLVVLVAIALAREFFTGSSARTVTVEKFVDTATGMDPVYYLIVGGVFGVLFVSYITLYLPQKQGS</sequence>
<name>A0ABD5VYJ1_9EURY</name>
<dbReference type="Proteomes" id="UP001596445">
    <property type="component" value="Unassembled WGS sequence"/>
</dbReference>